<name>A0A371HUV8_MUCPR</name>
<feature type="compositionally biased region" description="Basic and acidic residues" evidence="1">
    <location>
        <begin position="132"/>
        <end position="144"/>
    </location>
</feature>
<dbReference type="Proteomes" id="UP000257109">
    <property type="component" value="Unassembled WGS sequence"/>
</dbReference>
<protein>
    <submittedName>
        <fullName evidence="2">Uncharacterized protein</fullName>
    </submittedName>
</protein>
<proteinExistence type="predicted"/>
<evidence type="ECO:0000313" key="3">
    <source>
        <dbReference type="Proteomes" id="UP000257109"/>
    </source>
</evidence>
<keyword evidence="3" id="KW-1185">Reference proteome</keyword>
<dbReference type="PANTHER" id="PTHR33067">
    <property type="entry name" value="RNA-DIRECTED DNA POLYMERASE-RELATED"/>
    <property type="match status" value="1"/>
</dbReference>
<gene>
    <name evidence="2" type="ORF">CR513_09411</name>
</gene>
<dbReference type="AlphaFoldDB" id="A0A371HUV8"/>
<dbReference type="PANTHER" id="PTHR33067:SF15">
    <property type="entry name" value="RNA-DIRECTED DNA POLYMERASE"/>
    <property type="match status" value="1"/>
</dbReference>
<dbReference type="OrthoDB" id="778454at2759"/>
<comment type="caution">
    <text evidence="2">The sequence shown here is derived from an EMBL/GenBank/DDBJ whole genome shotgun (WGS) entry which is preliminary data.</text>
</comment>
<accession>A0A371HUV8</accession>
<dbReference type="EMBL" id="QJKJ01001664">
    <property type="protein sequence ID" value="RDY06566.1"/>
    <property type="molecule type" value="Genomic_DNA"/>
</dbReference>
<feature type="region of interest" description="Disordered" evidence="1">
    <location>
        <begin position="131"/>
        <end position="178"/>
    </location>
</feature>
<feature type="non-terminal residue" evidence="2">
    <location>
        <position position="1"/>
    </location>
</feature>
<evidence type="ECO:0000256" key="1">
    <source>
        <dbReference type="SAM" id="MobiDB-lite"/>
    </source>
</evidence>
<sequence>MEHLTDMCPTLQETQSDHPESIREIGGYQYMKQSYQSRQFDNQQFGRQPFRPGLSQGLMWLNVPTEGNSPSLEDLMKQLETNDLKFQQNMNSTKYECHHPRPQDANRIASKHYEPFAVGWVRQPALTNNSKFEGECERKPRSTDIDFEPDADSQVPQQEKSVPLSFPTRTPSTRKPESDEELLKMFWKQIPKYTKFLKELCVHKRKKMKGGVELGSIVSLANKSVVQPLGVLEDVFVQVNELIFLVDFYVLDMEDETSEKGLMSCILYTSQGLKMSVVKNI</sequence>
<feature type="region of interest" description="Disordered" evidence="1">
    <location>
        <begin position="1"/>
        <end position="20"/>
    </location>
</feature>
<reference evidence="2" key="1">
    <citation type="submission" date="2018-05" db="EMBL/GenBank/DDBJ databases">
        <title>Draft genome of Mucuna pruriens seed.</title>
        <authorList>
            <person name="Nnadi N.E."/>
            <person name="Vos R."/>
            <person name="Hasami M.H."/>
            <person name="Devisetty U.K."/>
            <person name="Aguiy J.C."/>
        </authorList>
    </citation>
    <scope>NUCLEOTIDE SEQUENCE [LARGE SCALE GENOMIC DNA]</scope>
    <source>
        <strain evidence="2">JCA_2017</strain>
    </source>
</reference>
<organism evidence="2 3">
    <name type="scientific">Mucuna pruriens</name>
    <name type="common">Velvet bean</name>
    <name type="synonym">Dolichos pruriens</name>
    <dbReference type="NCBI Taxonomy" id="157652"/>
    <lineage>
        <taxon>Eukaryota</taxon>
        <taxon>Viridiplantae</taxon>
        <taxon>Streptophyta</taxon>
        <taxon>Embryophyta</taxon>
        <taxon>Tracheophyta</taxon>
        <taxon>Spermatophyta</taxon>
        <taxon>Magnoliopsida</taxon>
        <taxon>eudicotyledons</taxon>
        <taxon>Gunneridae</taxon>
        <taxon>Pentapetalae</taxon>
        <taxon>rosids</taxon>
        <taxon>fabids</taxon>
        <taxon>Fabales</taxon>
        <taxon>Fabaceae</taxon>
        <taxon>Papilionoideae</taxon>
        <taxon>50 kb inversion clade</taxon>
        <taxon>NPAAA clade</taxon>
        <taxon>indigoferoid/millettioid clade</taxon>
        <taxon>Phaseoleae</taxon>
        <taxon>Mucuna</taxon>
    </lineage>
</organism>
<evidence type="ECO:0000313" key="2">
    <source>
        <dbReference type="EMBL" id="RDY06566.1"/>
    </source>
</evidence>